<protein>
    <recommendedName>
        <fullName evidence="4">SMODS and SLOG-associating 2TM effector domain-containing protein</fullName>
    </recommendedName>
</protein>
<organism evidence="2 3">
    <name type="scientific">Alteromonas aestuariivivens</name>
    <dbReference type="NCBI Taxonomy" id="1938339"/>
    <lineage>
        <taxon>Bacteria</taxon>
        <taxon>Pseudomonadati</taxon>
        <taxon>Pseudomonadota</taxon>
        <taxon>Gammaproteobacteria</taxon>
        <taxon>Alteromonadales</taxon>
        <taxon>Alteromonadaceae</taxon>
        <taxon>Alteromonas/Salinimonas group</taxon>
        <taxon>Alteromonas</taxon>
    </lineage>
</organism>
<sequence>MDDSITHLPLNHGLINDHKFTDSSSQTPFVIGITGHRNLDESATDYGITKITELIERLQARLKHTPLIAITGMADGADRVLAKAALACNVRVHVHLPLPLQEYQKDFNESSWHEFQQIIANDRVSVQVVEQLYDKQDHPPTGLARDQQYWVLGQHLISASNLLIAMWDGENTGLVGGTSDVLLDYLNILPGPAHKPQSRKTTPVSYVYMDDASQLKGRIAYWLPVKKTSGTYKQFTRKQLRRSDCYLSGELGNNELECFPAIPSSLMDDLKSLDEYNAKVAELLEQGEIQRDYSLLRGYNKDKSPIPFALLESLDEEFLKADAVAVANQKHSDSQFALFSIIAASMGLLFLLYAKIVADSLLLIGYLLLLIIGLIYYKKIQQRHSFTHHLSSRALAETLRTQFYLTLIRQNNHRHPPKIMNYCGVSQFRGVNWIKQIILSKVPMHLQHEKKDTHLKYNLDFVVKNWVQEQAEYFTRKSKNLSERHHKLERIKQILFVTSAGLAAILVLFKYQLMSIEIYPTISLKNVAILLMGLLPFLLGIWEIYQTKMAVKELFWQYRNQAQLFDEAIQHIESATTNEQQCSVITELAERAMTENYIWIIHRFHREHEPPSAG</sequence>
<dbReference type="AlphaFoldDB" id="A0A3D8MDS5"/>
<dbReference type="RefSeq" id="WP_115591183.1">
    <property type="nucleotide sequence ID" value="NZ_QRHA01000001.1"/>
</dbReference>
<comment type="caution">
    <text evidence="2">The sequence shown here is derived from an EMBL/GenBank/DDBJ whole genome shotgun (WGS) entry which is preliminary data.</text>
</comment>
<dbReference type="Gene3D" id="3.40.50.450">
    <property type="match status" value="1"/>
</dbReference>
<gene>
    <name evidence="2" type="ORF">DXV75_00010</name>
</gene>
<keyword evidence="1" id="KW-0472">Membrane</keyword>
<dbReference type="Proteomes" id="UP000256561">
    <property type="component" value="Unassembled WGS sequence"/>
</dbReference>
<evidence type="ECO:0000313" key="2">
    <source>
        <dbReference type="EMBL" id="RDV28892.1"/>
    </source>
</evidence>
<evidence type="ECO:0000313" key="3">
    <source>
        <dbReference type="Proteomes" id="UP000256561"/>
    </source>
</evidence>
<reference evidence="3" key="1">
    <citation type="submission" date="2018-08" db="EMBL/GenBank/DDBJ databases">
        <authorList>
            <person name="Zhang J."/>
            <person name="Du Z.-J."/>
        </authorList>
    </citation>
    <scope>NUCLEOTIDE SEQUENCE [LARGE SCALE GENOMIC DNA]</scope>
    <source>
        <strain evidence="3">KCTC 52655</strain>
    </source>
</reference>
<feature type="transmembrane region" description="Helical" evidence="1">
    <location>
        <begin position="494"/>
        <end position="514"/>
    </location>
</feature>
<dbReference type="EMBL" id="QRHA01000001">
    <property type="protein sequence ID" value="RDV28892.1"/>
    <property type="molecule type" value="Genomic_DNA"/>
</dbReference>
<dbReference type="OrthoDB" id="9150973at2"/>
<evidence type="ECO:0008006" key="4">
    <source>
        <dbReference type="Google" id="ProtNLM"/>
    </source>
</evidence>
<feature type="transmembrane region" description="Helical" evidence="1">
    <location>
        <begin position="526"/>
        <end position="545"/>
    </location>
</feature>
<proteinExistence type="predicted"/>
<dbReference type="SUPFAM" id="SSF102405">
    <property type="entry name" value="MCP/YpsA-like"/>
    <property type="match status" value="1"/>
</dbReference>
<name>A0A3D8MDS5_9ALTE</name>
<accession>A0A3D8MDS5</accession>
<evidence type="ECO:0000256" key="1">
    <source>
        <dbReference type="SAM" id="Phobius"/>
    </source>
</evidence>
<feature type="transmembrane region" description="Helical" evidence="1">
    <location>
        <begin position="360"/>
        <end position="377"/>
    </location>
</feature>
<keyword evidence="1" id="KW-0812">Transmembrane</keyword>
<keyword evidence="1" id="KW-1133">Transmembrane helix</keyword>
<keyword evidence="3" id="KW-1185">Reference proteome</keyword>